<evidence type="ECO:0000256" key="3">
    <source>
        <dbReference type="ARBA" id="ARBA00022574"/>
    </source>
</evidence>
<name>A0ABD3H2Z4_9MARC</name>
<comment type="subcellular location">
    <subcellularLocation>
        <location evidence="1">Nucleus</location>
        <location evidence="1">Nucleolus</location>
    </subcellularLocation>
</comment>
<proteinExistence type="inferred from homology"/>
<feature type="compositionally biased region" description="Basic and acidic residues" evidence="7">
    <location>
        <begin position="237"/>
        <end position="247"/>
    </location>
</feature>
<dbReference type="PROSITE" id="PS50082">
    <property type="entry name" value="WD_REPEATS_2"/>
    <property type="match status" value="4"/>
</dbReference>
<dbReference type="SUPFAM" id="SSF50998">
    <property type="entry name" value="Quinoprotein alcohol dehydrogenase-like"/>
    <property type="match status" value="1"/>
</dbReference>
<evidence type="ECO:0000256" key="2">
    <source>
        <dbReference type="ARBA" id="ARBA00010226"/>
    </source>
</evidence>
<dbReference type="InterPro" id="IPR001680">
    <property type="entry name" value="WD40_rpt"/>
</dbReference>
<dbReference type="AlphaFoldDB" id="A0ABD3H2Z4"/>
<evidence type="ECO:0000259" key="8">
    <source>
        <dbReference type="Pfam" id="PF04003"/>
    </source>
</evidence>
<organism evidence="9 10">
    <name type="scientific">Riccia sorocarpa</name>
    <dbReference type="NCBI Taxonomy" id="122646"/>
    <lineage>
        <taxon>Eukaryota</taxon>
        <taxon>Viridiplantae</taxon>
        <taxon>Streptophyta</taxon>
        <taxon>Embryophyta</taxon>
        <taxon>Marchantiophyta</taxon>
        <taxon>Marchantiopsida</taxon>
        <taxon>Marchantiidae</taxon>
        <taxon>Marchantiales</taxon>
        <taxon>Ricciaceae</taxon>
        <taxon>Riccia</taxon>
    </lineage>
</organism>
<feature type="repeat" description="WD" evidence="6">
    <location>
        <begin position="588"/>
        <end position="621"/>
    </location>
</feature>
<evidence type="ECO:0000256" key="5">
    <source>
        <dbReference type="ARBA" id="ARBA00023242"/>
    </source>
</evidence>
<evidence type="ECO:0000256" key="6">
    <source>
        <dbReference type="PROSITE-ProRule" id="PRU00221"/>
    </source>
</evidence>
<feature type="region of interest" description="Disordered" evidence="7">
    <location>
        <begin position="235"/>
        <end position="321"/>
    </location>
</feature>
<dbReference type="Pfam" id="PF00400">
    <property type="entry name" value="WD40"/>
    <property type="match status" value="6"/>
</dbReference>
<keyword evidence="4" id="KW-0677">Repeat</keyword>
<dbReference type="InterPro" id="IPR036322">
    <property type="entry name" value="WD40_repeat_dom_sf"/>
</dbReference>
<feature type="repeat" description="WD" evidence="6">
    <location>
        <begin position="460"/>
        <end position="501"/>
    </location>
</feature>
<dbReference type="PANTHER" id="PTHR19858:SF0">
    <property type="entry name" value="PERIODIC TRYPTOPHAN PROTEIN 2 HOMOLOG"/>
    <property type="match status" value="1"/>
</dbReference>
<evidence type="ECO:0000313" key="10">
    <source>
        <dbReference type="Proteomes" id="UP001633002"/>
    </source>
</evidence>
<dbReference type="Gene3D" id="2.130.10.10">
    <property type="entry name" value="YVTN repeat-like/Quinoprotein amine dehydrogenase"/>
    <property type="match status" value="3"/>
</dbReference>
<keyword evidence="5" id="KW-0539">Nucleus</keyword>
<dbReference type="InterPro" id="IPR007148">
    <property type="entry name" value="SSU_processome_Utp12"/>
</dbReference>
<evidence type="ECO:0000256" key="7">
    <source>
        <dbReference type="SAM" id="MobiDB-lite"/>
    </source>
</evidence>
<dbReference type="SMART" id="SM00320">
    <property type="entry name" value="WD40"/>
    <property type="match status" value="12"/>
</dbReference>
<dbReference type="Pfam" id="PF04003">
    <property type="entry name" value="Utp12"/>
    <property type="match status" value="1"/>
</dbReference>
<dbReference type="PANTHER" id="PTHR19858">
    <property type="entry name" value="WD40 REPEAT PROTEIN"/>
    <property type="match status" value="1"/>
</dbReference>
<dbReference type="InterPro" id="IPR020472">
    <property type="entry name" value="WD40_PAC1"/>
</dbReference>
<keyword evidence="10" id="KW-1185">Reference proteome</keyword>
<dbReference type="PROSITE" id="PS00678">
    <property type="entry name" value="WD_REPEATS_1"/>
    <property type="match status" value="2"/>
</dbReference>
<comment type="caution">
    <text evidence="9">The sequence shown here is derived from an EMBL/GenBank/DDBJ whole genome shotgun (WGS) entry which is preliminary data.</text>
</comment>
<dbReference type="Proteomes" id="UP001633002">
    <property type="component" value="Unassembled WGS sequence"/>
</dbReference>
<feature type="domain" description="Small-subunit processome Utp12" evidence="8">
    <location>
        <begin position="866"/>
        <end position="967"/>
    </location>
</feature>
<protein>
    <recommendedName>
        <fullName evidence="8">Small-subunit processome Utp12 domain-containing protein</fullName>
    </recommendedName>
</protein>
<evidence type="ECO:0000256" key="1">
    <source>
        <dbReference type="ARBA" id="ARBA00004604"/>
    </source>
</evidence>
<accession>A0ABD3H2Z4</accession>
<dbReference type="CDD" id="cd00200">
    <property type="entry name" value="WD40"/>
    <property type="match status" value="1"/>
</dbReference>
<evidence type="ECO:0000313" key="9">
    <source>
        <dbReference type="EMBL" id="KAL3685326.1"/>
    </source>
</evidence>
<sequence>MQYKESNLLGAPFRGGSLAWASPTQLLLPLGSRVALTDLKLSESNTLPGQHSGYVARMAVSPDGTMMMSVDTQGRGLLFNLKRRRLLHRLKFKGPVTAIKFSPDGSMFAAGVGKLVQIWRTPGYKRQFCAFHLLRTFAAQDTVTSLDWSPDNDWILAGTKDFVCKLFCVHRLPAYHPVTLAGHRDRIVAVYFTADASSGDVNGAYSVSRDGALFHWEFQPASAETLAALAALGDAGPDEHHDEKERVTIAGSKTTGKDPNGNDDSDDDFTVVLNPKEEPNGGDAVSKKRKAKELEHEQNKKVKQEGVEKGNQVEQDGPESVQVEKGLTVKEEQQETPVSQEGDAFVDPLRIEFLERKKKCARLDKGQWVLVKKDFFLQSTKATSCSYHSRLSLLVVGFANGTFGLYQLPDFTCLHLLSISREKITSASFNDTGNWLAFGCSKLGQLLVWEWRSETYVLKQQGHYFDVNCVAYSPDSQLLATGADDNKLKVWNTSTGFCFVTFTEHTNAITAVLFLSGNRAVVSASLDGTVRAFDLMRYRNFRTFTTPAPTQFVSLAADQSGEVICAGSLDTFLIYVWSMKTGRLLDMLSGHEGPVYSLTFSPVDELLASSSWDKTVRLWDVFKGKGGVETFTHTHEVLALAYRPDGKQLACTTLDGSIHLWDPLEGVLMHTIEGRRDIAGGRLMSDRRTAANSSSGKSFNTIAYTADGSYLLAGGTSKYICLYDVAEQVLLKRFQISYDNSLDGVRNMLNSRNMTDGGPRDLIDDENSDDEGVEVLVGKGQGLPGTGRKNARTSVRTKCLQISPTGRSWAAATCEGVLIFSMDDDLVFDPTDLDLDVTPEAIEEALLKKQYSRAVVLSLRLKEVNTIRRSIEAVPLVDISTVARFIPLKYLGILLGAITGFLETTPHLEFLLEWCQEICVAHGRTILTKNKELLPLLRSLQKSLTRMHEDLSSVCSTNQYLLQYVCSAPASDSGSLQLMLTSQS</sequence>
<dbReference type="PRINTS" id="PR00320">
    <property type="entry name" value="GPROTEINBRPT"/>
</dbReference>
<gene>
    <name evidence="9" type="ORF">R1sor_003348</name>
</gene>
<evidence type="ECO:0000256" key="4">
    <source>
        <dbReference type="ARBA" id="ARBA00022737"/>
    </source>
</evidence>
<dbReference type="SUPFAM" id="SSF50978">
    <property type="entry name" value="WD40 repeat-like"/>
    <property type="match status" value="1"/>
</dbReference>
<reference evidence="9 10" key="1">
    <citation type="submission" date="2024-09" db="EMBL/GenBank/DDBJ databases">
        <title>Chromosome-scale assembly of Riccia sorocarpa.</title>
        <authorList>
            <person name="Paukszto L."/>
        </authorList>
    </citation>
    <scope>NUCLEOTIDE SEQUENCE [LARGE SCALE GENOMIC DNA]</scope>
    <source>
        <strain evidence="9">LP-2024</strain>
        <tissue evidence="9">Aerial parts of the thallus</tissue>
    </source>
</reference>
<comment type="similarity">
    <text evidence="2">Belongs to the WD repeat PWP2 family.</text>
</comment>
<feature type="repeat" description="WD" evidence="6">
    <location>
        <begin position="502"/>
        <end position="543"/>
    </location>
</feature>
<dbReference type="PROSITE" id="PS50294">
    <property type="entry name" value="WD_REPEATS_REGION"/>
    <property type="match status" value="3"/>
</dbReference>
<dbReference type="EMBL" id="JBJQOH010000006">
    <property type="protein sequence ID" value="KAL3685326.1"/>
    <property type="molecule type" value="Genomic_DNA"/>
</dbReference>
<dbReference type="InterPro" id="IPR019775">
    <property type="entry name" value="WD40_repeat_CS"/>
</dbReference>
<dbReference type="InterPro" id="IPR027145">
    <property type="entry name" value="PWP2"/>
</dbReference>
<dbReference type="GO" id="GO:0005730">
    <property type="term" value="C:nucleolus"/>
    <property type="evidence" value="ECO:0007669"/>
    <property type="project" value="UniProtKB-SubCell"/>
</dbReference>
<dbReference type="InterPro" id="IPR015943">
    <property type="entry name" value="WD40/YVTN_repeat-like_dom_sf"/>
</dbReference>
<feature type="repeat" description="WD" evidence="6">
    <location>
        <begin position="630"/>
        <end position="662"/>
    </location>
</feature>
<feature type="compositionally biased region" description="Basic and acidic residues" evidence="7">
    <location>
        <begin position="292"/>
        <end position="308"/>
    </location>
</feature>
<keyword evidence="3 6" id="KW-0853">WD repeat</keyword>
<dbReference type="InterPro" id="IPR011047">
    <property type="entry name" value="Quinoprotein_ADH-like_sf"/>
</dbReference>